<evidence type="ECO:0000259" key="16">
    <source>
        <dbReference type="PROSITE" id="PS50164"/>
    </source>
</evidence>
<evidence type="ECO:0000256" key="8">
    <source>
        <dbReference type="ARBA" id="ARBA00023204"/>
    </source>
</evidence>
<evidence type="ECO:0000256" key="14">
    <source>
        <dbReference type="ARBA" id="ARBA00042732"/>
    </source>
</evidence>
<dbReference type="EMBL" id="CP003380">
    <property type="protein sequence ID" value="AFJ02807.1"/>
    <property type="molecule type" value="Genomic_DNA"/>
</dbReference>
<dbReference type="InterPro" id="IPR047296">
    <property type="entry name" value="GIY-YIG_UvrC_Cho"/>
</dbReference>
<dbReference type="eggNOG" id="COG0322">
    <property type="taxonomic scope" value="Bacteria"/>
</dbReference>
<dbReference type="InterPro" id="IPR006054">
    <property type="entry name" value="DnaQ"/>
</dbReference>
<dbReference type="NCBIfam" id="TIGR00573">
    <property type="entry name" value="dnaq"/>
    <property type="match status" value="1"/>
</dbReference>
<dbReference type="GO" id="GO:0003677">
    <property type="term" value="F:DNA binding"/>
    <property type="evidence" value="ECO:0007669"/>
    <property type="project" value="InterPro"/>
</dbReference>
<evidence type="ECO:0000256" key="4">
    <source>
        <dbReference type="ARBA" id="ARBA00022769"/>
    </source>
</evidence>
<evidence type="ECO:0000256" key="5">
    <source>
        <dbReference type="ARBA" id="ARBA00022801"/>
    </source>
</evidence>
<evidence type="ECO:0000256" key="7">
    <source>
        <dbReference type="ARBA" id="ARBA00022881"/>
    </source>
</evidence>
<keyword evidence="17" id="KW-0808">Transferase</keyword>
<dbReference type="SMART" id="SM00479">
    <property type="entry name" value="EXOIII"/>
    <property type="match status" value="1"/>
</dbReference>
<dbReference type="GO" id="GO:0006260">
    <property type="term" value="P:DNA replication"/>
    <property type="evidence" value="ECO:0007669"/>
    <property type="project" value="InterPro"/>
</dbReference>
<dbReference type="CDD" id="cd06127">
    <property type="entry name" value="DEDDh"/>
    <property type="match status" value="1"/>
</dbReference>
<evidence type="ECO:0000256" key="15">
    <source>
        <dbReference type="ARBA" id="ARBA00049244"/>
    </source>
</evidence>
<dbReference type="KEGG" id="mec:Q7C_1659"/>
<evidence type="ECO:0000256" key="12">
    <source>
        <dbReference type="ARBA" id="ARBA00040756"/>
    </source>
</evidence>
<dbReference type="Gene3D" id="3.30.420.10">
    <property type="entry name" value="Ribonuclease H-like superfamily/Ribonuclease H"/>
    <property type="match status" value="1"/>
</dbReference>
<keyword evidence="6" id="KW-0269">Exonuclease</keyword>
<dbReference type="Proteomes" id="UP000009145">
    <property type="component" value="Chromosome"/>
</dbReference>
<dbReference type="InterPro" id="IPR035901">
    <property type="entry name" value="GIY-YIG_endonuc_sf"/>
</dbReference>
<evidence type="ECO:0000256" key="2">
    <source>
        <dbReference type="ARBA" id="ARBA00022722"/>
    </source>
</evidence>
<dbReference type="GO" id="GO:0009432">
    <property type="term" value="P:SOS response"/>
    <property type="evidence" value="ECO:0007669"/>
    <property type="project" value="UniProtKB-KW"/>
</dbReference>
<dbReference type="PATRIC" id="fig|754477.3.peg.1636"/>
<dbReference type="Pfam" id="PF00929">
    <property type="entry name" value="RNase_T"/>
    <property type="match status" value="1"/>
</dbReference>
<dbReference type="FunFam" id="3.30.420.10:FF:000045">
    <property type="entry name" value="3'-5' exonuclease DinG"/>
    <property type="match status" value="1"/>
</dbReference>
<keyword evidence="17" id="KW-0548">Nucleotidyltransferase</keyword>
<dbReference type="SUPFAM" id="SSF82771">
    <property type="entry name" value="GIY-YIG endonuclease"/>
    <property type="match status" value="1"/>
</dbReference>
<evidence type="ECO:0000256" key="1">
    <source>
        <dbReference type="ARBA" id="ARBA00012417"/>
    </source>
</evidence>
<keyword evidence="7" id="KW-0267">Excision nuclease</keyword>
<evidence type="ECO:0000256" key="10">
    <source>
        <dbReference type="ARBA" id="ARBA00025483"/>
    </source>
</evidence>
<dbReference type="InterPro" id="IPR000305">
    <property type="entry name" value="GIY-YIG_endonuc"/>
</dbReference>
<dbReference type="HOGENOM" id="CLU_030720_0_0_6"/>
<keyword evidence="5" id="KW-0378">Hydrolase</keyword>
<dbReference type="STRING" id="754477.Q7C_1659"/>
<dbReference type="eggNOG" id="COG0847">
    <property type="taxonomic scope" value="Bacteria"/>
</dbReference>
<dbReference type="PANTHER" id="PTHR30562:SF10">
    <property type="entry name" value="EXCINUCLEASE CHO"/>
    <property type="match status" value="1"/>
</dbReference>
<comment type="function">
    <text evidence="10">DNA polymerase III is a complex, multichain enzyme responsible for most of the replicative synthesis in bacteria. The epsilon subunit contain the editing function and is a proofreading 3'-5' exonuclease.</text>
</comment>
<keyword evidence="9" id="KW-0742">SOS response</keyword>
<keyword evidence="8" id="KW-0234">DNA repair</keyword>
<evidence type="ECO:0000256" key="6">
    <source>
        <dbReference type="ARBA" id="ARBA00022839"/>
    </source>
</evidence>
<dbReference type="EC" id="2.7.7.7" evidence="1"/>
<dbReference type="GO" id="GO:0004527">
    <property type="term" value="F:exonuclease activity"/>
    <property type="evidence" value="ECO:0007669"/>
    <property type="project" value="UniProtKB-KW"/>
</dbReference>
<evidence type="ECO:0000313" key="18">
    <source>
        <dbReference type="Proteomes" id="UP000009145"/>
    </source>
</evidence>
<evidence type="ECO:0000313" key="17">
    <source>
        <dbReference type="EMBL" id="AFJ02807.1"/>
    </source>
</evidence>
<evidence type="ECO:0000256" key="11">
    <source>
        <dbReference type="ARBA" id="ARBA00026073"/>
    </source>
</evidence>
<dbReference type="CDD" id="cd10434">
    <property type="entry name" value="GIY-YIG_UvrC_Cho"/>
    <property type="match status" value="1"/>
</dbReference>
<dbReference type="SMART" id="SM00465">
    <property type="entry name" value="GIYc"/>
    <property type="match status" value="1"/>
</dbReference>
<gene>
    <name evidence="17" type="ordered locus">Q7C_1659</name>
</gene>
<reference evidence="17 18" key="1">
    <citation type="journal article" date="2012" name="J. Bacteriol.">
        <title>Complete genome sequences of Methylophaga sp. strain JAM1 and Methylophaga sp. strain JAM7.</title>
        <authorList>
            <person name="Villeneuve C."/>
            <person name="Martineau C."/>
            <person name="Mauffrey F."/>
            <person name="Villemur R."/>
        </authorList>
    </citation>
    <scope>NUCLEOTIDE SEQUENCE [LARGE SCALE GENOMIC DNA]</scope>
    <source>
        <strain evidence="17 18">JAM7</strain>
    </source>
</reference>
<dbReference type="PROSITE" id="PS50164">
    <property type="entry name" value="GIY_YIG"/>
    <property type="match status" value="1"/>
</dbReference>
<dbReference type="SUPFAM" id="SSF53098">
    <property type="entry name" value="Ribonuclease H-like"/>
    <property type="match status" value="1"/>
</dbReference>
<comment type="subunit">
    <text evidence="11">DNA polymerase III contains a core (composed of alpha, epsilon and theta chains) that associates with a tau subunit. This core dimerizes to form the POLIII' complex. PolIII' associates with the gamma complex (composed of gamma, delta, delta', psi and chi chains) and with the beta chain to form the complete DNA polymerase III complex.</text>
</comment>
<dbReference type="RefSeq" id="WP_014704227.1">
    <property type="nucleotide sequence ID" value="NC_017856.1"/>
</dbReference>
<keyword evidence="3" id="KW-0227">DNA damage</keyword>
<accession>I1YIR4</accession>
<dbReference type="Gene3D" id="3.40.1440.10">
    <property type="entry name" value="GIY-YIG endonuclease"/>
    <property type="match status" value="1"/>
</dbReference>
<dbReference type="GO" id="GO:0009380">
    <property type="term" value="C:excinuclease repair complex"/>
    <property type="evidence" value="ECO:0007669"/>
    <property type="project" value="TreeGrafter"/>
</dbReference>
<dbReference type="InterPro" id="IPR012337">
    <property type="entry name" value="RNaseH-like_sf"/>
</dbReference>
<evidence type="ECO:0000256" key="13">
    <source>
        <dbReference type="ARBA" id="ARBA00042138"/>
    </source>
</evidence>
<comment type="catalytic activity">
    <reaction evidence="15">
        <text>DNA(n) + a 2'-deoxyribonucleoside 5'-triphosphate = DNA(n+1) + diphosphate</text>
        <dbReference type="Rhea" id="RHEA:22508"/>
        <dbReference type="Rhea" id="RHEA-COMP:17339"/>
        <dbReference type="Rhea" id="RHEA-COMP:17340"/>
        <dbReference type="ChEBI" id="CHEBI:33019"/>
        <dbReference type="ChEBI" id="CHEBI:61560"/>
        <dbReference type="ChEBI" id="CHEBI:173112"/>
        <dbReference type="EC" id="2.7.7.7"/>
    </reaction>
</comment>
<protein>
    <recommendedName>
        <fullName evidence="12">Excinuclease cho</fullName>
        <ecNumber evidence="1">2.7.7.7</ecNumber>
    </recommendedName>
    <alternativeName>
        <fullName evidence="14">Endonuclease cho</fullName>
    </alternativeName>
    <alternativeName>
        <fullName evidence="13">UvrC homolog protein</fullName>
    </alternativeName>
</protein>
<feature type="domain" description="GIY-YIG" evidence="16">
    <location>
        <begin position="205"/>
        <end position="282"/>
    </location>
</feature>
<dbReference type="Pfam" id="PF01541">
    <property type="entry name" value="GIY-YIG"/>
    <property type="match status" value="1"/>
</dbReference>
<dbReference type="PANTHER" id="PTHR30562">
    <property type="entry name" value="UVRC/OXIDOREDUCTASE"/>
    <property type="match status" value="1"/>
</dbReference>
<evidence type="ECO:0000256" key="3">
    <source>
        <dbReference type="ARBA" id="ARBA00022763"/>
    </source>
</evidence>
<keyword evidence="4" id="KW-0228">DNA excision</keyword>
<keyword evidence="2" id="KW-0540">Nuclease</keyword>
<dbReference type="InterPro" id="IPR050066">
    <property type="entry name" value="UvrABC_protein_C"/>
</dbReference>
<dbReference type="GO" id="GO:0003887">
    <property type="term" value="F:DNA-directed DNA polymerase activity"/>
    <property type="evidence" value="ECO:0007669"/>
    <property type="project" value="UniProtKB-EC"/>
</dbReference>
<dbReference type="InterPro" id="IPR013520">
    <property type="entry name" value="Ribonucl_H"/>
</dbReference>
<proteinExistence type="predicted"/>
<dbReference type="InterPro" id="IPR036397">
    <property type="entry name" value="RNaseH_sf"/>
</dbReference>
<organism evidence="17 18">
    <name type="scientific">Methylophaga frappieri (strain ATCC BAA-2434 / DSM 25690 / JAM7)</name>
    <dbReference type="NCBI Taxonomy" id="754477"/>
    <lineage>
        <taxon>Bacteria</taxon>
        <taxon>Pseudomonadati</taxon>
        <taxon>Pseudomonadota</taxon>
        <taxon>Gammaproteobacteria</taxon>
        <taxon>Thiotrichales</taxon>
        <taxon>Piscirickettsiaceae</taxon>
        <taxon>Methylophaga</taxon>
    </lineage>
</organism>
<name>I1YIR4_METFJ</name>
<dbReference type="GO" id="GO:0006289">
    <property type="term" value="P:nucleotide-excision repair"/>
    <property type="evidence" value="ECO:0007669"/>
    <property type="project" value="InterPro"/>
</dbReference>
<evidence type="ECO:0000256" key="9">
    <source>
        <dbReference type="ARBA" id="ARBA00023236"/>
    </source>
</evidence>
<dbReference type="AlphaFoldDB" id="I1YIR4"/>
<sequence length="487" mass="55882">MALSNGFPEKMVLLDCETTGAHANHHRITELALIFVENGRITDHWQQLFNPKQIISDWITNLTGISNEMVADQPVFEMLAETLFEKLSGFVLVAHHARFDYRFLSAEFRRSGIDFTSPTLCSVKLSRALYPNQKKHGIDAIVSRLGLTIANRHRAMDDTKVIVSLFEQISRDHDSGTIADACRQVMQCPRLPSQLDTAEIDKLPNSPGIYEFYDAQGGLLYIGKSVNIKQRVLSHFADTKTARHQEIQQQLAHINFITTPSDFGAQLLENQLIKSKIPRYNRRQTKAKKLFQFALHKDAQGYQRLRIEMADLQQLSQLSTRYGLFRSQRQAKQKLLQIVQEQQLCPQLTGLEPTHKGTCFNYQLKKCRGACHGIESANRYNLRLNIALLGLKNQAWPWSGPVIVREKSVSDESIEVHYHLLDQWLYLGRVKDAHEAQHKLESETNTPRHFDLDACRIQIRFLTKLRPANLDVLTLTAFSEYDSQPWH</sequence>
<keyword evidence="18" id="KW-1185">Reference proteome</keyword>